<sequence>MYRRFVRKGTSSNSPLKDKQRFFYSGGTTKFILATSVIPTAIYHGEPAFTDGDPFFIDFNLFIGKFCFLTIIQRNKGRNVPVRMLEELVNRIVVKSRI</sequence>
<keyword evidence="1" id="KW-0472">Membrane</keyword>
<evidence type="ECO:0000313" key="2">
    <source>
        <dbReference type="EMBL" id="AYW49799.1"/>
    </source>
</evidence>
<reference evidence="2 3" key="1">
    <citation type="journal article" date="2012" name="Int. J. Syst. Evol. Microbiol.">
        <title>Characterization of Tetragenococcus strains from sugar thick juice reveals a novel species, Tetragenococcus osmophilus sp. nov., and divides Tetragenococcus halophilus into two subspecies, T. halophilus subsp. halophilus subsp. nov. and T. halophilus subsp. flandriensis subsp. nov.</title>
        <authorList>
            <person name="Juste A."/>
            <person name="Van Trappen S."/>
            <person name="Verreth C."/>
            <person name="Cleenwerck I."/>
            <person name="De Vos P."/>
            <person name="Lievens B."/>
            <person name="Willems K.A."/>
        </authorList>
    </citation>
    <scope>NUCLEOTIDE SEQUENCE [LARGE SCALE GENOMIC DNA]</scope>
    <source>
        <strain evidence="2 3">LMG 26042</strain>
    </source>
</reference>
<protein>
    <submittedName>
        <fullName evidence="2">Uncharacterized protein</fullName>
    </submittedName>
</protein>
<dbReference type="Proteomes" id="UP000280475">
    <property type="component" value="Chromosome"/>
</dbReference>
<dbReference type="AlphaFoldDB" id="A0A3G5FHK8"/>
<gene>
    <name evidence="2" type="ORF">C7H83_04545</name>
</gene>
<keyword evidence="1" id="KW-1133">Transmembrane helix</keyword>
<evidence type="ECO:0000313" key="3">
    <source>
        <dbReference type="Proteomes" id="UP000280475"/>
    </source>
</evidence>
<name>A0A3G5FHK8_TETHA</name>
<organism evidence="2 3">
    <name type="scientific">Tetragenococcus halophilus</name>
    <name type="common">Pediococcus halophilus</name>
    <dbReference type="NCBI Taxonomy" id="51669"/>
    <lineage>
        <taxon>Bacteria</taxon>
        <taxon>Bacillati</taxon>
        <taxon>Bacillota</taxon>
        <taxon>Bacilli</taxon>
        <taxon>Lactobacillales</taxon>
        <taxon>Enterococcaceae</taxon>
        <taxon>Tetragenococcus</taxon>
    </lineage>
</organism>
<evidence type="ECO:0000256" key="1">
    <source>
        <dbReference type="SAM" id="Phobius"/>
    </source>
</evidence>
<accession>A0A3G5FHK8</accession>
<dbReference type="EMBL" id="CP027768">
    <property type="protein sequence ID" value="AYW49799.1"/>
    <property type="molecule type" value="Genomic_DNA"/>
</dbReference>
<feature type="transmembrane region" description="Helical" evidence="1">
    <location>
        <begin position="21"/>
        <end position="43"/>
    </location>
</feature>
<proteinExistence type="predicted"/>
<feature type="transmembrane region" description="Helical" evidence="1">
    <location>
        <begin position="55"/>
        <end position="72"/>
    </location>
</feature>
<keyword evidence="1" id="KW-0812">Transmembrane</keyword>